<proteinExistence type="predicted"/>
<sequence>MADHLPDCVIASSNRFNDIGPYAQRIYTAAPKIWGSVFPWEFPQKASREEEERFLRNFFSDTEIHMQGGAHGEGRGFRFLKQVWYCNALWNFEKRVPAVENWFWDQPVNMSNLNDPEMCKFFLDPGVKPSTFFETPELNVCGEKFLAVVVPFIQETARKKVAEKEAESGTHAVPNGPGDAKESNLDKAIVEVMPRHPTAVATAPIVSNLARDPQVQRNDFAAVPDRMSQDFAPAVNGEVQRTYQIPREEAFQPGPQRQAHKRGNSNGRRFSNRGGHFPGKQPLFNSDRGQQPYPSPVYGAPPMPKYSQNRGPSGGSMEFMPSVPQGQHMPNVPLPMQQVPAQFANAGATQHPVISQAGPFGHGQQPIYYSNAAFNDRSNGQFPDYNFSGESYAPNNDFQYNNHRGARRNSQGGRGRGYNGTRGRGSRGRNSFTGSDVPRYINHGSEINTTHFDAYSADMPPHGRRNSVFEEGNWRSGSDRPQTEQESLILKENMLPKQAHTGPVHHQEPQAPYSNFNPEIRASYEHNQNRKPPPDPVASRYQATRYSNRSSVESGETNTCGKDWISPDCTMVKKLVAFGIPESISLVELGHIFSQYGQVTGVNRAPHRVTDPPKQFYKNMPPIVFITFDSAAAAREFLNNNPAVVFGDHSVRVEVAREYWQDAHTPYKRRMGLGNDFDCGPQGRKNFVPTTDNIPHARYILRPPGDDPPTPRNFSLDGQPLDETQSGDTTPTPSGATTPKGKNKSNKKSGKKKRDNGLRRVSLAATADQHQHVEKQGVDSDAGSVVTAINKGANGQEANTAGTQSQLAVEVIRTQSEASVAEQAEFQTSTEHSFTPTEDVKTQLPVSDTRTVEKSLSQSAAPSERPLVEEGNTIVKSEVKVSPPNDSATQPLSSNEDDKLFREETASVTETQAGPVEIEKQAPVAQENVQTIETLTTPHKAAEDQVDDSFHTASGTPGSDKVEHGDESRNTQGVAPTLEIKRAVAPTLADPPIVEKEIAVAPVLADPSTLEKEAAVEAPLAHPPAGTETGVSKNDIQRADPTTATSGVEASLVRSKPKVTISTTNADAQIVDGQSEQRSTSGNSIVPPTPAFVTAPNTPAFAYDTPKEDEEEVAKPANTSFTKAEKAKGPAVTESLSLFGKKREKKPRPSKKGSIRGKPSSGEAASGSSSRAVSRSTTPGLAAVEETRPSANPKKGGEDMMRADSKTPVGDTQGRSTNGNVKAPPGGDAGLPQAETPSKRRGMGFGNIISGLFGGGQQAQPSLKEAKSNDSAVPEELLTEPKLLDRPRDKETKHDSAVQPMSKGLENDNVAPDAASSAAGDDVAIDRTATLANGGPLLNQEASDEAEVGLGISDLAITPASEEVTKAKKKKKKPKKTKKPKADTTEASEQSTPTAESKALMYRFGEGNTTPTAQVDDRSEASSHTAAGDPATPDLASPKASTPGRKLPLVSPGNGHLLEPKTKSYIKAKKRIASGKTSEPAAETSTGERLYVVSTMSDSDESEQTSQSGTATPSSEAGKKQERRFVYLGSGKRDQGERELPALREELQKLARERIELKAARGDMSQVEKSALLEDLVR</sequence>
<organism evidence="1 2">
    <name type="scientific">Vermiconidia calcicola</name>
    <dbReference type="NCBI Taxonomy" id="1690605"/>
    <lineage>
        <taxon>Eukaryota</taxon>
        <taxon>Fungi</taxon>
        <taxon>Dikarya</taxon>
        <taxon>Ascomycota</taxon>
        <taxon>Pezizomycotina</taxon>
        <taxon>Dothideomycetes</taxon>
        <taxon>Dothideomycetidae</taxon>
        <taxon>Mycosphaerellales</taxon>
        <taxon>Extremaceae</taxon>
        <taxon>Vermiconidia</taxon>
    </lineage>
</organism>
<name>A0ACC3MFC9_9PEZI</name>
<evidence type="ECO:0000313" key="1">
    <source>
        <dbReference type="EMBL" id="KAK3690594.1"/>
    </source>
</evidence>
<dbReference type="Proteomes" id="UP001281147">
    <property type="component" value="Unassembled WGS sequence"/>
</dbReference>
<dbReference type="EMBL" id="JAUTXU010000285">
    <property type="protein sequence ID" value="KAK3690594.1"/>
    <property type="molecule type" value="Genomic_DNA"/>
</dbReference>
<evidence type="ECO:0000313" key="2">
    <source>
        <dbReference type="Proteomes" id="UP001281147"/>
    </source>
</evidence>
<comment type="caution">
    <text evidence="1">The sequence shown here is derived from an EMBL/GenBank/DDBJ whole genome shotgun (WGS) entry which is preliminary data.</text>
</comment>
<protein>
    <submittedName>
        <fullName evidence="1">Uncharacterized protein</fullName>
    </submittedName>
</protein>
<gene>
    <name evidence="1" type="ORF">LTR37_019090</name>
</gene>
<keyword evidence="2" id="KW-1185">Reference proteome</keyword>
<reference evidence="1" key="1">
    <citation type="submission" date="2023-07" db="EMBL/GenBank/DDBJ databases">
        <title>Black Yeasts Isolated from many extreme environments.</title>
        <authorList>
            <person name="Coleine C."/>
            <person name="Stajich J.E."/>
            <person name="Selbmann L."/>
        </authorList>
    </citation>
    <scope>NUCLEOTIDE SEQUENCE</scope>
    <source>
        <strain evidence="1">CCFEE 5714</strain>
    </source>
</reference>
<accession>A0ACC3MFC9</accession>